<dbReference type="GO" id="GO:0005938">
    <property type="term" value="C:cell cortex"/>
    <property type="evidence" value="ECO:0007669"/>
    <property type="project" value="TreeGrafter"/>
</dbReference>
<dbReference type="GO" id="GO:0045197">
    <property type="term" value="P:establishment or maintenance of epithelial cell apical/basal polarity"/>
    <property type="evidence" value="ECO:0007669"/>
    <property type="project" value="TreeGrafter"/>
</dbReference>
<dbReference type="GO" id="GO:0043296">
    <property type="term" value="C:apical junction complex"/>
    <property type="evidence" value="ECO:0007669"/>
    <property type="project" value="TreeGrafter"/>
</dbReference>
<feature type="compositionally biased region" description="Low complexity" evidence="4">
    <location>
        <begin position="142"/>
        <end position="155"/>
    </location>
</feature>
<dbReference type="Gene3D" id="3.10.20.90">
    <property type="entry name" value="Phosphatidylinositol 3-kinase Catalytic Subunit, Chain A, domain 1"/>
    <property type="match status" value="1"/>
</dbReference>
<evidence type="ECO:0000256" key="3">
    <source>
        <dbReference type="ARBA" id="ARBA00023306"/>
    </source>
</evidence>
<feature type="domain" description="Par3/HAL N-terminal" evidence="5">
    <location>
        <begin position="1"/>
        <end position="83"/>
    </location>
</feature>
<dbReference type="PANTHER" id="PTHR16484:SF10">
    <property type="entry name" value="PARTITIONING DEFECTIVE 3 HOMOLOG"/>
    <property type="match status" value="1"/>
</dbReference>
<evidence type="ECO:0000256" key="4">
    <source>
        <dbReference type="SAM" id="MobiDB-lite"/>
    </source>
</evidence>
<dbReference type="GO" id="GO:0030010">
    <property type="term" value="P:establishment of cell polarity"/>
    <property type="evidence" value="ECO:0007669"/>
    <property type="project" value="TreeGrafter"/>
</dbReference>
<feature type="region of interest" description="Disordered" evidence="4">
    <location>
        <begin position="142"/>
        <end position="180"/>
    </location>
</feature>
<evidence type="ECO:0000313" key="6">
    <source>
        <dbReference type="Proteomes" id="UP000515161"/>
    </source>
</evidence>
<dbReference type="InterPro" id="IPR021922">
    <property type="entry name" value="Par3/HAL_N"/>
</dbReference>
<dbReference type="InterPro" id="IPR052213">
    <property type="entry name" value="PAR3"/>
</dbReference>
<dbReference type="GO" id="GO:0035091">
    <property type="term" value="F:phosphatidylinositol binding"/>
    <property type="evidence" value="ECO:0007669"/>
    <property type="project" value="TreeGrafter"/>
</dbReference>
<evidence type="ECO:0000313" key="8">
    <source>
        <dbReference type="RefSeq" id="XP_034064366.1"/>
    </source>
</evidence>
<keyword evidence="3" id="KW-0131">Cell cycle</keyword>
<dbReference type="GO" id="GO:0008104">
    <property type="term" value="P:intracellular protein localization"/>
    <property type="evidence" value="ECO:0007669"/>
    <property type="project" value="TreeGrafter"/>
</dbReference>
<proteinExistence type="predicted"/>
<gene>
    <name evidence="7 8" type="primary">LOC117541283</name>
</gene>
<organism evidence="6 7">
    <name type="scientific">Gymnodraco acuticeps</name>
    <name type="common">Antarctic dragonfish</name>
    <dbReference type="NCBI Taxonomy" id="8218"/>
    <lineage>
        <taxon>Eukaryota</taxon>
        <taxon>Metazoa</taxon>
        <taxon>Chordata</taxon>
        <taxon>Craniata</taxon>
        <taxon>Vertebrata</taxon>
        <taxon>Euteleostomi</taxon>
        <taxon>Actinopterygii</taxon>
        <taxon>Neopterygii</taxon>
        <taxon>Teleostei</taxon>
        <taxon>Neoteleostei</taxon>
        <taxon>Acanthomorphata</taxon>
        <taxon>Eupercaria</taxon>
        <taxon>Perciformes</taxon>
        <taxon>Notothenioidei</taxon>
        <taxon>Bathydraconidae</taxon>
        <taxon>Gymnodraco</taxon>
    </lineage>
</organism>
<dbReference type="AlphaFoldDB" id="A0A6P8U0C2"/>
<dbReference type="GO" id="GO:0000226">
    <property type="term" value="P:microtubule cytoskeleton organization"/>
    <property type="evidence" value="ECO:0007669"/>
    <property type="project" value="TreeGrafter"/>
</dbReference>
<dbReference type="GO" id="GO:0007155">
    <property type="term" value="P:cell adhesion"/>
    <property type="evidence" value="ECO:0007669"/>
    <property type="project" value="TreeGrafter"/>
</dbReference>
<dbReference type="Pfam" id="PF12053">
    <property type="entry name" value="Par3_HAL_N_term"/>
    <property type="match status" value="1"/>
</dbReference>
<keyword evidence="1" id="KW-0132">Cell division</keyword>
<evidence type="ECO:0000256" key="1">
    <source>
        <dbReference type="ARBA" id="ARBA00022618"/>
    </source>
</evidence>
<reference evidence="7 8" key="1">
    <citation type="submission" date="2025-04" db="UniProtKB">
        <authorList>
            <consortium name="RefSeq"/>
        </authorList>
    </citation>
    <scope>IDENTIFICATION</scope>
</reference>
<dbReference type="Proteomes" id="UP000515161">
    <property type="component" value="Unplaced"/>
</dbReference>
<protein>
    <submittedName>
        <fullName evidence="7 8">Partitioning defective 3 homolog</fullName>
    </submittedName>
</protein>
<evidence type="ECO:0000313" key="7">
    <source>
        <dbReference type="RefSeq" id="XP_034064365.1"/>
    </source>
</evidence>
<accession>A0A6P8U0C2</accession>
<feature type="compositionally biased region" description="Low complexity" evidence="4">
    <location>
        <begin position="108"/>
        <end position="122"/>
    </location>
</feature>
<sequence length="180" mass="19254">MKVTVCFGRTRVVVPCGDGNIKVHTLIQQAVMRYKKAIAKDVSYWLQVHRLEHSDGGILDLDDVLCDVVDDKDRLIAVYEEQEPHHGGDGTSASSTGPRAPTCSLWTSAGPRPSSPTRPAARSRSRPPPCAPICLSTCGAAATPPCSPSTGPSTAENHESKPKSRHRGRTRRDGPPPPGS</sequence>
<dbReference type="GeneID" id="117541283"/>
<dbReference type="RefSeq" id="XP_034064366.1">
    <property type="nucleotide sequence ID" value="XM_034208475.1"/>
</dbReference>
<dbReference type="GO" id="GO:0016324">
    <property type="term" value="C:apical plasma membrane"/>
    <property type="evidence" value="ECO:0007669"/>
    <property type="project" value="TreeGrafter"/>
</dbReference>
<dbReference type="KEGG" id="gacu:117541283"/>
<dbReference type="RefSeq" id="XP_034064365.1">
    <property type="nucleotide sequence ID" value="XM_034208474.1"/>
</dbReference>
<name>A0A6P8U0C2_GYMAC</name>
<dbReference type="OrthoDB" id="6264899at2759"/>
<keyword evidence="6" id="KW-1185">Reference proteome</keyword>
<dbReference type="PANTHER" id="PTHR16484">
    <property type="entry name" value="PARTITIONING DEFECTIVE 3 RELATED"/>
    <property type="match status" value="1"/>
</dbReference>
<dbReference type="FunFam" id="3.10.20.90:FF:000017">
    <property type="entry name" value="partitioning defective 3 homolog isoform X2"/>
    <property type="match status" value="1"/>
</dbReference>
<feature type="region of interest" description="Disordered" evidence="4">
    <location>
        <begin position="79"/>
        <end position="128"/>
    </location>
</feature>
<keyword evidence="2" id="KW-0677">Repeat</keyword>
<dbReference type="GO" id="GO:0005912">
    <property type="term" value="C:adherens junction"/>
    <property type="evidence" value="ECO:0007669"/>
    <property type="project" value="TreeGrafter"/>
</dbReference>
<evidence type="ECO:0000256" key="2">
    <source>
        <dbReference type="ARBA" id="ARBA00022737"/>
    </source>
</evidence>
<dbReference type="GO" id="GO:0051660">
    <property type="term" value="P:establishment of centrosome localization"/>
    <property type="evidence" value="ECO:0007669"/>
    <property type="project" value="TreeGrafter"/>
</dbReference>
<evidence type="ECO:0000259" key="5">
    <source>
        <dbReference type="Pfam" id="PF12053"/>
    </source>
</evidence>
<dbReference type="GO" id="GO:0051301">
    <property type="term" value="P:cell division"/>
    <property type="evidence" value="ECO:0007669"/>
    <property type="project" value="UniProtKB-KW"/>
</dbReference>